<proteinExistence type="predicted"/>
<protein>
    <recommendedName>
        <fullName evidence="3">Phage protein</fullName>
    </recommendedName>
</protein>
<evidence type="ECO:0000313" key="1">
    <source>
        <dbReference type="EMBL" id="MED4399751.1"/>
    </source>
</evidence>
<gene>
    <name evidence="1" type="ORF">P9271_00055</name>
</gene>
<dbReference type="EMBL" id="JARTFS010000001">
    <property type="protein sequence ID" value="MED4399751.1"/>
    <property type="molecule type" value="Genomic_DNA"/>
</dbReference>
<dbReference type="RefSeq" id="WP_328014472.1">
    <property type="nucleotide sequence ID" value="NZ_JARTFS010000001.1"/>
</dbReference>
<name>A0ABU6NRW8_9BACI</name>
<dbReference type="Proteomes" id="UP001342826">
    <property type="component" value="Unassembled WGS sequence"/>
</dbReference>
<evidence type="ECO:0000313" key="2">
    <source>
        <dbReference type="Proteomes" id="UP001342826"/>
    </source>
</evidence>
<organism evidence="1 2">
    <name type="scientific">Metabacillus fastidiosus</name>
    <dbReference type="NCBI Taxonomy" id="1458"/>
    <lineage>
        <taxon>Bacteria</taxon>
        <taxon>Bacillati</taxon>
        <taxon>Bacillota</taxon>
        <taxon>Bacilli</taxon>
        <taxon>Bacillales</taxon>
        <taxon>Bacillaceae</taxon>
        <taxon>Metabacillus</taxon>
    </lineage>
</organism>
<reference evidence="1 2" key="1">
    <citation type="submission" date="2023-03" db="EMBL/GenBank/DDBJ databases">
        <title>Bacillus Genome Sequencing.</title>
        <authorList>
            <person name="Dunlap C."/>
        </authorList>
    </citation>
    <scope>NUCLEOTIDE SEQUENCE [LARGE SCALE GENOMIC DNA]</scope>
    <source>
        <strain evidence="1 2">NRS-1717</strain>
    </source>
</reference>
<comment type="caution">
    <text evidence="1">The sequence shown here is derived from an EMBL/GenBank/DDBJ whole genome shotgun (WGS) entry which is preliminary data.</text>
</comment>
<evidence type="ECO:0008006" key="3">
    <source>
        <dbReference type="Google" id="ProtNLM"/>
    </source>
</evidence>
<sequence>MKIRSKKDIVSLLNEFETISHYDQLGNKHYIFFHDKERNGTCTVMKYKDGSFTIHSQGEGYCDTEEKPLLQHELLSFIWKHRKAFCEAIRP</sequence>
<keyword evidence="2" id="KW-1185">Reference proteome</keyword>
<accession>A0ABU6NRW8</accession>